<evidence type="ECO:0000259" key="2">
    <source>
        <dbReference type="Pfam" id="PF05378"/>
    </source>
</evidence>
<evidence type="ECO:0000259" key="3">
    <source>
        <dbReference type="Pfam" id="PF19278"/>
    </source>
</evidence>
<dbReference type="InterPro" id="IPR002821">
    <property type="entry name" value="Hydantoinase_A"/>
</dbReference>
<dbReference type="AlphaFoldDB" id="A0A919R2P9"/>
<dbReference type="SUPFAM" id="SSF53067">
    <property type="entry name" value="Actin-like ATPase domain"/>
    <property type="match status" value="1"/>
</dbReference>
<proteinExistence type="predicted"/>
<gene>
    <name evidence="4" type="ORF">Sru01_34810</name>
</gene>
<protein>
    <submittedName>
        <fullName evidence="4">Methylhydantoinase</fullName>
    </submittedName>
</protein>
<accession>A0A919R2P9</accession>
<dbReference type="InterPro" id="IPR049517">
    <property type="entry name" value="ACX-like_C"/>
</dbReference>
<dbReference type="InterPro" id="IPR008040">
    <property type="entry name" value="Hydant_A_N"/>
</dbReference>
<dbReference type="GO" id="GO:0006749">
    <property type="term" value="P:glutathione metabolic process"/>
    <property type="evidence" value="ECO:0007669"/>
    <property type="project" value="TreeGrafter"/>
</dbReference>
<dbReference type="Pfam" id="PF01968">
    <property type="entry name" value="Hydantoinase_A"/>
    <property type="match status" value="1"/>
</dbReference>
<feature type="domain" description="Hydantoinase A/oxoprolinase" evidence="1">
    <location>
        <begin position="198"/>
        <end position="486"/>
    </location>
</feature>
<name>A0A919R2P9_9ACTN</name>
<dbReference type="PANTHER" id="PTHR11365">
    <property type="entry name" value="5-OXOPROLINASE RELATED"/>
    <property type="match status" value="1"/>
</dbReference>
<evidence type="ECO:0000313" key="4">
    <source>
        <dbReference type="EMBL" id="GII78499.1"/>
    </source>
</evidence>
<dbReference type="InterPro" id="IPR045079">
    <property type="entry name" value="Oxoprolinase-like"/>
</dbReference>
<dbReference type="Pfam" id="PF19278">
    <property type="entry name" value="Hydant_A_C"/>
    <property type="match status" value="1"/>
</dbReference>
<dbReference type="GO" id="GO:0017168">
    <property type="term" value="F:5-oxoprolinase (ATP-hydrolyzing) activity"/>
    <property type="evidence" value="ECO:0007669"/>
    <property type="project" value="TreeGrafter"/>
</dbReference>
<evidence type="ECO:0000313" key="5">
    <source>
        <dbReference type="Proteomes" id="UP000655287"/>
    </source>
</evidence>
<dbReference type="Proteomes" id="UP000655287">
    <property type="component" value="Unassembled WGS sequence"/>
</dbReference>
<dbReference type="Pfam" id="PF05378">
    <property type="entry name" value="Hydant_A_N"/>
    <property type="match status" value="1"/>
</dbReference>
<dbReference type="InterPro" id="IPR043129">
    <property type="entry name" value="ATPase_NBD"/>
</dbReference>
<dbReference type="PANTHER" id="PTHR11365:SF23">
    <property type="entry name" value="HYPOTHETICAL 5-OXOPROLINASE (EUROFUNG)-RELATED"/>
    <property type="match status" value="1"/>
</dbReference>
<feature type="domain" description="Hydantoinase/oxoprolinase N-terminal" evidence="2">
    <location>
        <begin position="3"/>
        <end position="175"/>
    </location>
</feature>
<feature type="domain" description="Acetophenone carboxylase-like C-terminal" evidence="3">
    <location>
        <begin position="503"/>
        <end position="668"/>
    </location>
</feature>
<organism evidence="4 5">
    <name type="scientific">Sphaerisporangium rufum</name>
    <dbReference type="NCBI Taxonomy" id="1381558"/>
    <lineage>
        <taxon>Bacteria</taxon>
        <taxon>Bacillati</taxon>
        <taxon>Actinomycetota</taxon>
        <taxon>Actinomycetes</taxon>
        <taxon>Streptosporangiales</taxon>
        <taxon>Streptosporangiaceae</taxon>
        <taxon>Sphaerisporangium</taxon>
    </lineage>
</organism>
<sequence length="686" mass="72508">MKRIGIDVGGTFTDVVVLDEATGTTRCFKAATDYGRPADGIMHAFDNAGVDGADVSHVKLGTTLGLNALLTRTGARTGLLTTAGFRDVLQIRRTHRERLYDLDERIPEPLVPRRLRKEVIERIGSGGEVVVDLDPESVRAAWRELRSEGVTSVAIAFLFSFKNPDHERRARDVIVAEGGAETIFLSSDVLPVLREYERTSTTVTAAYVAPVLGDFVAEISGRLGRRGVRDGRLSVITNSGGSLAAEVSARAPIPTLLSGPAGGVSGARWLAGQVGMADVLTLDMGGTSCDVSGIQAGVPDERLDMRLGGLDVAYPTFDIHTIGAGGGSIAWIDGGGALRVGPASAGSTPGPACYGRGGALPTVTDANLVLGRYDESIPLGGSLHLDRAAAERAIEEHIARPLGLSVGRAAAGILRLVNANMVNAVRAISIERGRDPRRCALVPFGGGGPVHALDIAQELDVTTVIVPPFPGCLSAFGAALSQPRRDALRSVNRGLDDVEPAEIARLVTRLSDEVRSLLRDEGYDEDSTGTEVWVNLHYRGQAHELSIRHHGPAVTADSLARLGRDFTAAHARQYGHSFEDVPVEIVTVRVTGYGPREDVPVTWDWSAAGPGGPLRRPVYFDGAGGEDGFVDTDVRDRSALRTGDVVHGPAVVHQADATTLVPPGWRATCHPSGSLLVTDERNATAS</sequence>
<dbReference type="EMBL" id="BOOU01000049">
    <property type="protein sequence ID" value="GII78499.1"/>
    <property type="molecule type" value="Genomic_DNA"/>
</dbReference>
<evidence type="ECO:0000259" key="1">
    <source>
        <dbReference type="Pfam" id="PF01968"/>
    </source>
</evidence>
<comment type="caution">
    <text evidence="4">The sequence shown here is derived from an EMBL/GenBank/DDBJ whole genome shotgun (WGS) entry which is preliminary data.</text>
</comment>
<reference evidence="4" key="1">
    <citation type="submission" date="2021-01" db="EMBL/GenBank/DDBJ databases">
        <title>Whole genome shotgun sequence of Sphaerisporangium rufum NBRC 109079.</title>
        <authorList>
            <person name="Komaki H."/>
            <person name="Tamura T."/>
        </authorList>
    </citation>
    <scope>NUCLEOTIDE SEQUENCE</scope>
    <source>
        <strain evidence="4">NBRC 109079</strain>
    </source>
</reference>
<dbReference type="RefSeq" id="WP_203986353.1">
    <property type="nucleotide sequence ID" value="NZ_BOOU01000049.1"/>
</dbReference>
<dbReference type="GO" id="GO:0005829">
    <property type="term" value="C:cytosol"/>
    <property type="evidence" value="ECO:0007669"/>
    <property type="project" value="TreeGrafter"/>
</dbReference>
<keyword evidence="5" id="KW-1185">Reference proteome</keyword>